<dbReference type="EMBL" id="JAGPNK010000004">
    <property type="protein sequence ID" value="KAH7323115.1"/>
    <property type="molecule type" value="Genomic_DNA"/>
</dbReference>
<dbReference type="AlphaFoldDB" id="A0A8K0SWU1"/>
<proteinExistence type="predicted"/>
<dbReference type="Gene3D" id="3.40.220.10">
    <property type="entry name" value="Leucine Aminopeptidase, subunit E, domain 1"/>
    <property type="match status" value="1"/>
</dbReference>
<dbReference type="OrthoDB" id="6082470at2759"/>
<protein>
    <recommendedName>
        <fullName evidence="3">Macro domain-like protein</fullName>
    </recommendedName>
</protein>
<evidence type="ECO:0008006" key="3">
    <source>
        <dbReference type="Google" id="ProtNLM"/>
    </source>
</evidence>
<accession>A0A8K0SWU1</accession>
<evidence type="ECO:0000313" key="1">
    <source>
        <dbReference type="EMBL" id="KAH7323115.1"/>
    </source>
</evidence>
<name>A0A8K0SWU1_9HYPO</name>
<organism evidence="1 2">
    <name type="scientific">Stachybotrys elegans</name>
    <dbReference type="NCBI Taxonomy" id="80388"/>
    <lineage>
        <taxon>Eukaryota</taxon>
        <taxon>Fungi</taxon>
        <taxon>Dikarya</taxon>
        <taxon>Ascomycota</taxon>
        <taxon>Pezizomycotina</taxon>
        <taxon>Sordariomycetes</taxon>
        <taxon>Hypocreomycetidae</taxon>
        <taxon>Hypocreales</taxon>
        <taxon>Stachybotryaceae</taxon>
        <taxon>Stachybotrys</taxon>
    </lineage>
</organism>
<sequence length="231" mass="25992">MPVPHLHLLLMEEQFAHAFEQAAEGLRLHPSVTWTKHDSALSMLPDHVQFDAIVSPANSYGLMDGGFDDALSRAFSPIGEYDALTRIAQQTLYKEWRGYAPPGTCTIVRIPDSFSAGNKNVWGTKHLLLCPTMRMPQNVTWDREVVYECIWSLLCAVDKHNSAEGAERIESVLMPPLATGVGRVTPKRWASQVVLAINHFIDATNEDTKWESLSWNEVALKTAKIQGTWYW</sequence>
<dbReference type="InterPro" id="IPR043472">
    <property type="entry name" value="Macro_dom-like"/>
</dbReference>
<evidence type="ECO:0000313" key="2">
    <source>
        <dbReference type="Proteomes" id="UP000813444"/>
    </source>
</evidence>
<keyword evidence="2" id="KW-1185">Reference proteome</keyword>
<gene>
    <name evidence="1" type="ORF">B0I35DRAFT_350782</name>
</gene>
<reference evidence="1" key="1">
    <citation type="journal article" date="2021" name="Nat. Commun.">
        <title>Genetic determinants of endophytism in the Arabidopsis root mycobiome.</title>
        <authorList>
            <person name="Mesny F."/>
            <person name="Miyauchi S."/>
            <person name="Thiergart T."/>
            <person name="Pickel B."/>
            <person name="Atanasova L."/>
            <person name="Karlsson M."/>
            <person name="Huettel B."/>
            <person name="Barry K.W."/>
            <person name="Haridas S."/>
            <person name="Chen C."/>
            <person name="Bauer D."/>
            <person name="Andreopoulos W."/>
            <person name="Pangilinan J."/>
            <person name="LaButti K."/>
            <person name="Riley R."/>
            <person name="Lipzen A."/>
            <person name="Clum A."/>
            <person name="Drula E."/>
            <person name="Henrissat B."/>
            <person name="Kohler A."/>
            <person name="Grigoriev I.V."/>
            <person name="Martin F.M."/>
            <person name="Hacquard S."/>
        </authorList>
    </citation>
    <scope>NUCLEOTIDE SEQUENCE</scope>
    <source>
        <strain evidence="1">MPI-CAGE-CH-0235</strain>
    </source>
</reference>
<dbReference type="SUPFAM" id="SSF52949">
    <property type="entry name" value="Macro domain-like"/>
    <property type="match status" value="1"/>
</dbReference>
<comment type="caution">
    <text evidence="1">The sequence shown here is derived from an EMBL/GenBank/DDBJ whole genome shotgun (WGS) entry which is preliminary data.</text>
</comment>
<dbReference type="Proteomes" id="UP000813444">
    <property type="component" value="Unassembled WGS sequence"/>
</dbReference>